<dbReference type="GO" id="GO:0002098">
    <property type="term" value="P:tRNA wobble uridine modification"/>
    <property type="evidence" value="ECO:0007669"/>
    <property type="project" value="TreeGrafter"/>
</dbReference>
<dbReference type="EMBL" id="CP084167">
    <property type="protein sequence ID" value="UJG44883.1"/>
    <property type="molecule type" value="Genomic_DNA"/>
</dbReference>
<dbReference type="Proteomes" id="UP001200513">
    <property type="component" value="Chromosome"/>
</dbReference>
<dbReference type="InterPro" id="IPR027417">
    <property type="entry name" value="P-loop_NTPase"/>
</dbReference>
<dbReference type="GO" id="GO:0005737">
    <property type="term" value="C:cytoplasm"/>
    <property type="evidence" value="ECO:0007669"/>
    <property type="project" value="TreeGrafter"/>
</dbReference>
<dbReference type="PANTHER" id="PTHR42714">
    <property type="entry name" value="TRNA MODIFICATION GTPASE GTPBP3"/>
    <property type="match status" value="1"/>
</dbReference>
<organism evidence="2">
    <name type="scientific">Candidatus Heimdallarchaeum endolithica</name>
    <dbReference type="NCBI Taxonomy" id="2876572"/>
    <lineage>
        <taxon>Archaea</taxon>
        <taxon>Promethearchaeati</taxon>
        <taxon>Candidatus Heimdallarchaeota</taxon>
        <taxon>Candidatus Heimdallarchaeia (ex Rinke et al. 2021) (nom. nud.)</taxon>
        <taxon>Candidatus Heimdallarchaeales</taxon>
        <taxon>Candidatus Heimdallarchaeaceae</taxon>
        <taxon>Candidatus Heimdallarchaeum</taxon>
    </lineage>
</organism>
<dbReference type="GO" id="GO:0030488">
    <property type="term" value="P:tRNA methylation"/>
    <property type="evidence" value="ECO:0007669"/>
    <property type="project" value="TreeGrafter"/>
</dbReference>
<feature type="domain" description="G" evidence="1">
    <location>
        <begin position="16"/>
        <end position="158"/>
    </location>
</feature>
<dbReference type="Gene3D" id="3.40.50.300">
    <property type="entry name" value="P-loop containing nucleotide triphosphate hydrolases"/>
    <property type="match status" value="1"/>
</dbReference>
<dbReference type="InterPro" id="IPR006073">
    <property type="entry name" value="GTP-bd"/>
</dbReference>
<name>A0A9Y1BTE2_9ARCH</name>
<dbReference type="Pfam" id="PF01926">
    <property type="entry name" value="MMR_HSR1"/>
    <property type="match status" value="1"/>
</dbReference>
<dbReference type="AlphaFoldDB" id="A0A9Y1BTE2"/>
<reference evidence="2" key="1">
    <citation type="journal article" date="2022" name="Nat. Microbiol.">
        <title>Unique mobile elements and scalable gene flow at the prokaryote-eukaryote boundary revealed by circularized Asgard archaea genomes.</title>
        <authorList>
            <person name="Wu F."/>
            <person name="Speth D.R."/>
            <person name="Philosof A."/>
            <person name="Cremiere A."/>
            <person name="Narayanan A."/>
            <person name="Barco R.A."/>
            <person name="Connon S.A."/>
            <person name="Amend J.P."/>
            <person name="Antoshechkin I.A."/>
            <person name="Orphan V.J."/>
        </authorList>
    </citation>
    <scope>NUCLEOTIDE SEQUENCE</scope>
    <source>
        <strain evidence="2">PR6</strain>
    </source>
</reference>
<evidence type="ECO:0000313" key="2">
    <source>
        <dbReference type="EMBL" id="UJG44883.1"/>
    </source>
</evidence>
<dbReference type="SUPFAM" id="SSF52540">
    <property type="entry name" value="P-loop containing nucleoside triphosphate hydrolases"/>
    <property type="match status" value="1"/>
</dbReference>
<evidence type="ECO:0000259" key="1">
    <source>
        <dbReference type="Pfam" id="PF01926"/>
    </source>
</evidence>
<dbReference type="PANTHER" id="PTHR42714:SF2">
    <property type="entry name" value="TRNA MODIFICATION GTPASE GTPBP3, MITOCHONDRIAL"/>
    <property type="match status" value="1"/>
</dbReference>
<accession>A0A9Y1BTE2</accession>
<gene>
    <name evidence="2" type="ORF">K9W46_06790</name>
</gene>
<dbReference type="GO" id="GO:0005525">
    <property type="term" value="F:GTP binding"/>
    <property type="evidence" value="ECO:0007669"/>
    <property type="project" value="InterPro"/>
</dbReference>
<dbReference type="CDD" id="cd00880">
    <property type="entry name" value="Era_like"/>
    <property type="match status" value="1"/>
</dbReference>
<proteinExistence type="predicted"/>
<sequence>MSWKTWLKSKPKHVRLGFYGEVNAGKTTLANVMGIDWAGQEVGKVSEIPHETREIAKLEKVNFNVDGTNIDLTLIDMPGIATTVDPKSFVNYGLSAGEAMQRAKEATRGIVEAIKYLEQVDVALVVLDSTKTPFDQVNFTILGNLEHQKKPFIIVPNKIDCPESDVKTVQEAFGDYEVVPISALKKEGIDKLYDSIAKLAKKVK</sequence>
<protein>
    <submittedName>
        <fullName evidence="2">50S ribosome-binding GTPase</fullName>
    </submittedName>
</protein>